<dbReference type="PANTHER" id="PTHR43194">
    <property type="entry name" value="HYDROLASE ALPHA/BETA FOLD FAMILY"/>
    <property type="match status" value="1"/>
</dbReference>
<dbReference type="Gene3D" id="3.40.50.1820">
    <property type="entry name" value="alpha/beta hydrolase"/>
    <property type="match status" value="1"/>
</dbReference>
<feature type="region of interest" description="Disordered" evidence="1">
    <location>
        <begin position="141"/>
        <end position="165"/>
    </location>
</feature>
<dbReference type="PANTHER" id="PTHR43194:SF2">
    <property type="entry name" value="PEROXISOMAL MEMBRANE PROTEIN LPX1"/>
    <property type="match status" value="1"/>
</dbReference>
<dbReference type="Proteomes" id="UP001252243">
    <property type="component" value="Unassembled WGS sequence"/>
</dbReference>
<evidence type="ECO:0000256" key="1">
    <source>
        <dbReference type="SAM" id="MobiDB-lite"/>
    </source>
</evidence>
<dbReference type="InterPro" id="IPR050228">
    <property type="entry name" value="Carboxylesterase_BioH"/>
</dbReference>
<evidence type="ECO:0000313" key="3">
    <source>
        <dbReference type="EMBL" id="MDR7084257.1"/>
    </source>
</evidence>
<feature type="region of interest" description="Disordered" evidence="1">
    <location>
        <begin position="1"/>
        <end position="49"/>
    </location>
</feature>
<evidence type="ECO:0000259" key="2">
    <source>
        <dbReference type="Pfam" id="PF00561"/>
    </source>
</evidence>
<dbReference type="Pfam" id="PF00561">
    <property type="entry name" value="Abhydrolase_1"/>
    <property type="match status" value="1"/>
</dbReference>
<comment type="caution">
    <text evidence="3">The sequence shown here is derived from an EMBL/GenBank/DDBJ whole genome shotgun (WGS) entry which is preliminary data.</text>
</comment>
<accession>A0ABU1UGE8</accession>
<gene>
    <name evidence="3" type="ORF">J2X01_003565</name>
</gene>
<keyword evidence="4" id="KW-1185">Reference proteome</keyword>
<dbReference type="InterPro" id="IPR029058">
    <property type="entry name" value="AB_hydrolase_fold"/>
</dbReference>
<feature type="domain" description="AB hydrolase-1" evidence="2">
    <location>
        <begin position="70"/>
        <end position="241"/>
    </location>
</feature>
<dbReference type="RefSeq" id="WP_310060380.1">
    <property type="nucleotide sequence ID" value="NZ_JAVDVQ010000020.1"/>
</dbReference>
<dbReference type="InterPro" id="IPR000073">
    <property type="entry name" value="AB_hydrolase_1"/>
</dbReference>
<protein>
    <submittedName>
        <fullName evidence="3">Pimeloyl-ACP methyl ester carboxylesterase</fullName>
    </submittedName>
</protein>
<evidence type="ECO:0000313" key="4">
    <source>
        <dbReference type="Proteomes" id="UP001252243"/>
    </source>
</evidence>
<dbReference type="EMBL" id="JAVDVQ010000020">
    <property type="protein sequence ID" value="MDR7084257.1"/>
    <property type="molecule type" value="Genomic_DNA"/>
</dbReference>
<proteinExistence type="predicted"/>
<dbReference type="SUPFAM" id="SSF53474">
    <property type="entry name" value="alpha/beta-Hydrolases"/>
    <property type="match status" value="1"/>
</dbReference>
<sequence>MPITTTAGPGSRAAPHFSAPHLNNTARTVRTGGFFLPGDPQQSDAGPWQLGPAWVQWEAPADGAARTPWVLVHGGGGQSTDWLGIEDGAPGWAPRLVDAGFPAYLLDRPGHGRSPYDPARLGGRTGFPDYAGAGAVFAPEPAPEHAAESGPSSSHAVHSAWPWGRRPGSPELDQLVASSSGMLTATPLSQDLDARRIVDLLERTGPAVLATHSAGAAGGWLAAARSPHRVRGIVTFEPLGPPFRDLGPRGRLDCGLTAVPLAAGASRPLARQEPPLGPEPLGGLPVLVVSGPASGRAGGDAETVDFLNRCGARATHLRLEDLGIHGNGHGLIFENNLNEILEPVLEWLAGNKIT</sequence>
<organism evidence="3 4">
    <name type="scientific">Arthrobacter ginsengisoli</name>
    <dbReference type="NCBI Taxonomy" id="1356565"/>
    <lineage>
        <taxon>Bacteria</taxon>
        <taxon>Bacillati</taxon>
        <taxon>Actinomycetota</taxon>
        <taxon>Actinomycetes</taxon>
        <taxon>Micrococcales</taxon>
        <taxon>Micrococcaceae</taxon>
        <taxon>Arthrobacter</taxon>
    </lineage>
</organism>
<name>A0ABU1UGE8_9MICC</name>
<reference evidence="3 4" key="1">
    <citation type="submission" date="2023-07" db="EMBL/GenBank/DDBJ databases">
        <title>Sorghum-associated microbial communities from plants grown in Nebraska, USA.</title>
        <authorList>
            <person name="Schachtman D."/>
        </authorList>
    </citation>
    <scope>NUCLEOTIDE SEQUENCE [LARGE SCALE GENOMIC DNA]</scope>
    <source>
        <strain evidence="3 4">BE167</strain>
    </source>
</reference>